<feature type="region of interest" description="Disordered" evidence="1">
    <location>
        <begin position="147"/>
        <end position="232"/>
    </location>
</feature>
<dbReference type="STRING" id="966.BTA35_0206705"/>
<dbReference type="InterPro" id="IPR021735">
    <property type="entry name" value="DUF3306"/>
</dbReference>
<dbReference type="Proteomes" id="UP000190064">
    <property type="component" value="Unassembled WGS sequence"/>
</dbReference>
<feature type="compositionally biased region" description="Polar residues" evidence="1">
    <location>
        <begin position="15"/>
        <end position="27"/>
    </location>
</feature>
<comment type="caution">
    <text evidence="2">The sequence shown here is derived from an EMBL/GenBank/DDBJ whole genome shotgun (WGS) entry which is preliminary data.</text>
</comment>
<proteinExistence type="predicted"/>
<evidence type="ECO:0000256" key="1">
    <source>
        <dbReference type="SAM" id="MobiDB-lite"/>
    </source>
</evidence>
<sequence>MSDKGLFSRWAARKQQVQQEQEALNKQASEHSLADSSEEASDAPAAQPTQDSSAADHNAPGMTTAAEPQLTDDDMPDVEAIDGNTNVSAFFSEGVSEKLRKQALKAMFLKPEFNIRDGMDDYDLDYTDAPELTADVVSGLRQWFNNKDPLESESTAGQNEEQEARALTGVDENVNAAESDTAEVPQNATAESATENTDDNIAKEKPEPDQNQTDLASDKATSADSASENPLP</sequence>
<evidence type="ECO:0000313" key="3">
    <source>
        <dbReference type="Proteomes" id="UP000190064"/>
    </source>
</evidence>
<feature type="compositionally biased region" description="Low complexity" evidence="1">
    <location>
        <begin position="214"/>
        <end position="232"/>
    </location>
</feature>
<organism evidence="2 3">
    <name type="scientific">Oceanospirillum linum</name>
    <dbReference type="NCBI Taxonomy" id="966"/>
    <lineage>
        <taxon>Bacteria</taxon>
        <taxon>Pseudomonadati</taxon>
        <taxon>Pseudomonadota</taxon>
        <taxon>Gammaproteobacteria</taxon>
        <taxon>Oceanospirillales</taxon>
        <taxon>Oceanospirillaceae</taxon>
        <taxon>Oceanospirillum</taxon>
    </lineage>
</organism>
<name>A0A1T1HD15_OCELI</name>
<gene>
    <name evidence="2" type="ORF">BTA35_0206705</name>
</gene>
<keyword evidence="3" id="KW-1185">Reference proteome</keyword>
<reference evidence="2" key="1">
    <citation type="submission" date="2017-02" db="EMBL/GenBank/DDBJ databases">
        <title>Draft Genome Sequence of the Salt Water Bacterium Oceanospirillum linum ATCC 11336.</title>
        <authorList>
            <person name="Trachtenberg A.M."/>
            <person name="Carney J.G."/>
            <person name="Linnane J.D."/>
            <person name="Rheaume B.A."/>
            <person name="Pitts N.L."/>
            <person name="Mykles D.L."/>
            <person name="Maclea K.S."/>
        </authorList>
    </citation>
    <scope>NUCLEOTIDE SEQUENCE [LARGE SCALE GENOMIC DNA]</scope>
    <source>
        <strain evidence="2">ATCC 11336</strain>
    </source>
</reference>
<accession>A0A1T1HD15</accession>
<dbReference type="AlphaFoldDB" id="A0A1T1HD15"/>
<feature type="compositionally biased region" description="Polar residues" evidence="1">
    <location>
        <begin position="184"/>
        <end position="195"/>
    </location>
</feature>
<feature type="compositionally biased region" description="Acidic residues" evidence="1">
    <location>
        <begin position="70"/>
        <end position="80"/>
    </location>
</feature>
<feature type="region of interest" description="Disordered" evidence="1">
    <location>
        <begin position="1"/>
        <end position="81"/>
    </location>
</feature>
<dbReference type="RefSeq" id="WP_160055128.1">
    <property type="nucleotide sequence ID" value="NZ_FXTS01000002.1"/>
</dbReference>
<evidence type="ECO:0008006" key="4">
    <source>
        <dbReference type="Google" id="ProtNLM"/>
    </source>
</evidence>
<evidence type="ECO:0000313" key="2">
    <source>
        <dbReference type="EMBL" id="OOV87703.1"/>
    </source>
</evidence>
<dbReference type="EMBL" id="MTSD02000002">
    <property type="protein sequence ID" value="OOV87703.1"/>
    <property type="molecule type" value="Genomic_DNA"/>
</dbReference>
<dbReference type="Pfam" id="PF11748">
    <property type="entry name" value="DUF3306"/>
    <property type="match status" value="1"/>
</dbReference>
<protein>
    <recommendedName>
        <fullName evidence="4">DUF3306 domain-containing protein</fullName>
    </recommendedName>
</protein>